<evidence type="ECO:0000259" key="10">
    <source>
        <dbReference type="PROSITE" id="PS50110"/>
    </source>
</evidence>
<keyword evidence="7" id="KW-0804">Transcription</keyword>
<keyword evidence="5" id="KW-0805">Transcription regulation</keyword>
<dbReference type="Proteomes" id="UP000295182">
    <property type="component" value="Unassembled WGS sequence"/>
</dbReference>
<evidence type="ECO:0000313" key="13">
    <source>
        <dbReference type="Proteomes" id="UP000295182"/>
    </source>
</evidence>
<evidence type="ECO:0000256" key="9">
    <source>
        <dbReference type="PROSITE-ProRule" id="PRU01091"/>
    </source>
</evidence>
<feature type="domain" description="Response regulatory" evidence="10">
    <location>
        <begin position="4"/>
        <end position="125"/>
    </location>
</feature>
<reference evidence="12 13" key="1">
    <citation type="submission" date="2019-03" db="EMBL/GenBank/DDBJ databases">
        <title>Genomic Encyclopedia of Type Strains, Phase IV (KMG-IV): sequencing the most valuable type-strain genomes for metagenomic binning, comparative biology and taxonomic classification.</title>
        <authorList>
            <person name="Goeker M."/>
        </authorList>
    </citation>
    <scope>NUCLEOTIDE SEQUENCE [LARGE SCALE GENOMIC DNA]</scope>
    <source>
        <strain evidence="12 13">DSM 1837</strain>
    </source>
</reference>
<comment type="caution">
    <text evidence="12">The sequence shown here is derived from an EMBL/GenBank/DDBJ whole genome shotgun (WGS) entry which is preliminary data.</text>
</comment>
<dbReference type="Gene3D" id="3.40.50.2300">
    <property type="match status" value="1"/>
</dbReference>
<evidence type="ECO:0000256" key="2">
    <source>
        <dbReference type="ARBA" id="ARBA00022490"/>
    </source>
</evidence>
<dbReference type="GO" id="GO:0000156">
    <property type="term" value="F:phosphorelay response regulator activity"/>
    <property type="evidence" value="ECO:0007669"/>
    <property type="project" value="TreeGrafter"/>
</dbReference>
<dbReference type="Pfam" id="PF00072">
    <property type="entry name" value="Response_reg"/>
    <property type="match status" value="1"/>
</dbReference>
<dbReference type="SMART" id="SM00448">
    <property type="entry name" value="REC"/>
    <property type="match status" value="1"/>
</dbReference>
<dbReference type="RefSeq" id="WP_119013737.1">
    <property type="nucleotide sequence ID" value="NZ_QXNC01000021.1"/>
</dbReference>
<keyword evidence="3 8" id="KW-0597">Phosphoprotein</keyword>
<organism evidence="12 13">
    <name type="scientific">Simplicispira metamorpha</name>
    <dbReference type="NCBI Taxonomy" id="80881"/>
    <lineage>
        <taxon>Bacteria</taxon>
        <taxon>Pseudomonadati</taxon>
        <taxon>Pseudomonadota</taxon>
        <taxon>Betaproteobacteria</taxon>
        <taxon>Burkholderiales</taxon>
        <taxon>Comamonadaceae</taxon>
        <taxon>Simplicispira</taxon>
    </lineage>
</organism>
<dbReference type="PROSITE" id="PS51755">
    <property type="entry name" value="OMPR_PHOB"/>
    <property type="match status" value="1"/>
</dbReference>
<dbReference type="InterPro" id="IPR036388">
    <property type="entry name" value="WH-like_DNA-bd_sf"/>
</dbReference>
<evidence type="ECO:0000256" key="1">
    <source>
        <dbReference type="ARBA" id="ARBA00004496"/>
    </source>
</evidence>
<dbReference type="PANTHER" id="PTHR48111">
    <property type="entry name" value="REGULATOR OF RPOS"/>
    <property type="match status" value="1"/>
</dbReference>
<evidence type="ECO:0000256" key="8">
    <source>
        <dbReference type="PROSITE-ProRule" id="PRU00169"/>
    </source>
</evidence>
<dbReference type="AlphaFoldDB" id="A0A4R2N4D2"/>
<dbReference type="SMART" id="SM00862">
    <property type="entry name" value="Trans_reg_C"/>
    <property type="match status" value="1"/>
</dbReference>
<sequence>MTAQLLMIEDDTRLAQMVGEYLGQSGMQVAHCGDGGSGLAQLQSQGGAPLPDLVILDLMLPDMDGLDVCRRIRALPGPAARVPVLMLTAKGDPMDRIIGLELGADDYLPKPFEPRELLARIRAILRRREGGPAPAAQLMRFGTLEIDRDARTVTVAGQPAELTSYQFDLLVAMAERAGRVLTRDQIMEAVRGRELEAFDRSIDVHMGRIRAAIEQDAKNPRRILTVRGVGYVFAKQQD</sequence>
<dbReference type="Gene3D" id="6.10.250.690">
    <property type="match status" value="1"/>
</dbReference>
<proteinExistence type="predicted"/>
<dbReference type="FunFam" id="1.10.10.10:FF:000099">
    <property type="entry name" value="Two-component system response regulator TorR"/>
    <property type="match status" value="1"/>
</dbReference>
<dbReference type="CDD" id="cd17574">
    <property type="entry name" value="REC_OmpR"/>
    <property type="match status" value="1"/>
</dbReference>
<evidence type="ECO:0000256" key="4">
    <source>
        <dbReference type="ARBA" id="ARBA00023012"/>
    </source>
</evidence>
<dbReference type="SUPFAM" id="SSF46894">
    <property type="entry name" value="C-terminal effector domain of the bipartite response regulators"/>
    <property type="match status" value="1"/>
</dbReference>
<dbReference type="GO" id="GO:0000976">
    <property type="term" value="F:transcription cis-regulatory region binding"/>
    <property type="evidence" value="ECO:0007669"/>
    <property type="project" value="TreeGrafter"/>
</dbReference>
<dbReference type="InterPro" id="IPR001867">
    <property type="entry name" value="OmpR/PhoB-type_DNA-bd"/>
</dbReference>
<dbReference type="InterPro" id="IPR001789">
    <property type="entry name" value="Sig_transdc_resp-reg_receiver"/>
</dbReference>
<comment type="subcellular location">
    <subcellularLocation>
        <location evidence="1">Cytoplasm</location>
    </subcellularLocation>
</comment>
<protein>
    <submittedName>
        <fullName evidence="12">DNA-binding response OmpR family regulator</fullName>
    </submittedName>
</protein>
<accession>A0A4R2N4D2</accession>
<feature type="modified residue" description="4-aspartylphosphate" evidence="8">
    <location>
        <position position="57"/>
    </location>
</feature>
<dbReference type="GO" id="GO:0032993">
    <property type="term" value="C:protein-DNA complex"/>
    <property type="evidence" value="ECO:0007669"/>
    <property type="project" value="TreeGrafter"/>
</dbReference>
<keyword evidence="4" id="KW-0902">Two-component regulatory system</keyword>
<dbReference type="Gene3D" id="1.10.10.10">
    <property type="entry name" value="Winged helix-like DNA-binding domain superfamily/Winged helix DNA-binding domain"/>
    <property type="match status" value="1"/>
</dbReference>
<dbReference type="PANTHER" id="PTHR48111:SF4">
    <property type="entry name" value="DNA-BINDING DUAL TRANSCRIPTIONAL REGULATOR OMPR"/>
    <property type="match status" value="1"/>
</dbReference>
<keyword evidence="13" id="KW-1185">Reference proteome</keyword>
<evidence type="ECO:0000256" key="5">
    <source>
        <dbReference type="ARBA" id="ARBA00023015"/>
    </source>
</evidence>
<dbReference type="SUPFAM" id="SSF52172">
    <property type="entry name" value="CheY-like"/>
    <property type="match status" value="1"/>
</dbReference>
<gene>
    <name evidence="12" type="ORF">EV674_1244</name>
</gene>
<evidence type="ECO:0000256" key="3">
    <source>
        <dbReference type="ARBA" id="ARBA00022553"/>
    </source>
</evidence>
<dbReference type="InterPro" id="IPR011006">
    <property type="entry name" value="CheY-like_superfamily"/>
</dbReference>
<keyword evidence="2" id="KW-0963">Cytoplasm</keyword>
<dbReference type="PROSITE" id="PS50110">
    <property type="entry name" value="RESPONSE_REGULATORY"/>
    <property type="match status" value="1"/>
</dbReference>
<dbReference type="Pfam" id="PF00486">
    <property type="entry name" value="Trans_reg_C"/>
    <property type="match status" value="1"/>
</dbReference>
<keyword evidence="6 9" id="KW-0238">DNA-binding</keyword>
<feature type="DNA-binding region" description="OmpR/PhoB-type" evidence="9">
    <location>
        <begin position="136"/>
        <end position="235"/>
    </location>
</feature>
<dbReference type="GO" id="GO:0005829">
    <property type="term" value="C:cytosol"/>
    <property type="evidence" value="ECO:0007669"/>
    <property type="project" value="TreeGrafter"/>
</dbReference>
<evidence type="ECO:0000256" key="6">
    <source>
        <dbReference type="ARBA" id="ARBA00023125"/>
    </source>
</evidence>
<dbReference type="InterPro" id="IPR016032">
    <property type="entry name" value="Sig_transdc_resp-reg_C-effctor"/>
</dbReference>
<name>A0A4R2N4D2_9BURK</name>
<evidence type="ECO:0000259" key="11">
    <source>
        <dbReference type="PROSITE" id="PS51755"/>
    </source>
</evidence>
<evidence type="ECO:0000256" key="7">
    <source>
        <dbReference type="ARBA" id="ARBA00023163"/>
    </source>
</evidence>
<dbReference type="GO" id="GO:0006355">
    <property type="term" value="P:regulation of DNA-templated transcription"/>
    <property type="evidence" value="ECO:0007669"/>
    <property type="project" value="InterPro"/>
</dbReference>
<feature type="domain" description="OmpR/PhoB-type" evidence="11">
    <location>
        <begin position="136"/>
        <end position="235"/>
    </location>
</feature>
<evidence type="ECO:0000313" key="12">
    <source>
        <dbReference type="EMBL" id="TCP15417.1"/>
    </source>
</evidence>
<dbReference type="EMBL" id="SLXH01000024">
    <property type="protein sequence ID" value="TCP15417.1"/>
    <property type="molecule type" value="Genomic_DNA"/>
</dbReference>
<dbReference type="OrthoDB" id="165980at2"/>
<dbReference type="InterPro" id="IPR039420">
    <property type="entry name" value="WalR-like"/>
</dbReference>
<dbReference type="CDD" id="cd00383">
    <property type="entry name" value="trans_reg_C"/>
    <property type="match status" value="1"/>
</dbReference>